<dbReference type="Gene3D" id="3.90.25.10">
    <property type="entry name" value="UDP-galactose 4-epimerase, domain 1"/>
    <property type="match status" value="1"/>
</dbReference>
<dbReference type="InterPro" id="IPR036291">
    <property type="entry name" value="NAD(P)-bd_dom_sf"/>
</dbReference>
<dbReference type="PANTHER" id="PTHR42748:SF7">
    <property type="entry name" value="NMRA LIKE REDOX SENSOR 1-RELATED"/>
    <property type="match status" value="1"/>
</dbReference>
<evidence type="ECO:0000256" key="1">
    <source>
        <dbReference type="ARBA" id="ARBA00006328"/>
    </source>
</evidence>
<organism evidence="4 5">
    <name type="scientific">Amycolatopsis echigonensis</name>
    <dbReference type="NCBI Taxonomy" id="2576905"/>
    <lineage>
        <taxon>Bacteria</taxon>
        <taxon>Bacillati</taxon>
        <taxon>Actinomycetota</taxon>
        <taxon>Actinomycetes</taxon>
        <taxon>Pseudonocardiales</taxon>
        <taxon>Pseudonocardiaceae</taxon>
        <taxon>Amycolatopsis</taxon>
    </lineage>
</organism>
<evidence type="ECO:0000313" key="4">
    <source>
        <dbReference type="EMBL" id="MBB2502346.1"/>
    </source>
</evidence>
<dbReference type="SUPFAM" id="SSF51735">
    <property type="entry name" value="NAD(P)-binding Rossmann-fold domains"/>
    <property type="match status" value="1"/>
</dbReference>
<dbReference type="PANTHER" id="PTHR42748">
    <property type="entry name" value="NITROGEN METABOLITE REPRESSION PROTEIN NMRA FAMILY MEMBER"/>
    <property type="match status" value="1"/>
</dbReference>
<accession>A0A8E1W1Q5</accession>
<dbReference type="Gene3D" id="3.40.50.720">
    <property type="entry name" value="NAD(P)-binding Rossmann-like Domain"/>
    <property type="match status" value="1"/>
</dbReference>
<proteinExistence type="inferred from homology"/>
<reference evidence="4 5" key="1">
    <citation type="submission" date="2020-08" db="EMBL/GenBank/DDBJ databases">
        <title>Amycolatopsis echigonensis JCM 21831.</title>
        <authorList>
            <person name="Tedsree N."/>
            <person name="Kuncharoen N."/>
            <person name="Likhitwitayawuid K."/>
            <person name="Tanasupawat S."/>
        </authorList>
    </citation>
    <scope>NUCLEOTIDE SEQUENCE [LARGE SCALE GENOMIC DNA]</scope>
    <source>
        <strain evidence="4 5">JCM 21831</strain>
    </source>
</reference>
<evidence type="ECO:0000313" key="5">
    <source>
        <dbReference type="Proteomes" id="UP000550260"/>
    </source>
</evidence>
<protein>
    <submittedName>
        <fullName evidence="4">NmrA family NAD(P)-binding protein</fullName>
    </submittedName>
</protein>
<feature type="domain" description="NmrA-like" evidence="3">
    <location>
        <begin position="2"/>
        <end position="249"/>
    </location>
</feature>
<keyword evidence="2" id="KW-0521">NADP</keyword>
<evidence type="ECO:0000256" key="2">
    <source>
        <dbReference type="ARBA" id="ARBA00022857"/>
    </source>
</evidence>
<evidence type="ECO:0000259" key="3">
    <source>
        <dbReference type="Pfam" id="PF05368"/>
    </source>
</evidence>
<dbReference type="Proteomes" id="UP000550260">
    <property type="component" value="Unassembled WGS sequence"/>
</dbReference>
<comment type="caution">
    <text evidence="4">The sequence shown here is derived from an EMBL/GenBank/DDBJ whole genome shotgun (WGS) entry which is preliminary data.</text>
</comment>
<dbReference type="EMBL" id="JACJHR010000037">
    <property type="protein sequence ID" value="MBB2502346.1"/>
    <property type="molecule type" value="Genomic_DNA"/>
</dbReference>
<gene>
    <name evidence="4" type="ORF">H5411_24810</name>
</gene>
<dbReference type="InterPro" id="IPR051164">
    <property type="entry name" value="NmrA-like_oxidored"/>
</dbReference>
<dbReference type="Pfam" id="PF05368">
    <property type="entry name" value="NmrA"/>
    <property type="match status" value="1"/>
</dbReference>
<dbReference type="AlphaFoldDB" id="A0A8E1W1Q5"/>
<dbReference type="RefSeq" id="WP_183125179.1">
    <property type="nucleotide sequence ID" value="NZ_JACJHR010000037.1"/>
</dbReference>
<name>A0A8E1W1Q5_9PSEU</name>
<dbReference type="InterPro" id="IPR008030">
    <property type="entry name" value="NmrA-like"/>
</dbReference>
<sequence>MIAITAAAGKTGRHVLRALCSAGFAARALVHSSAGAETVRADGAGEAVVSDLTYPDELPGALEGCEAVVHIGPPMHPREIAMGQNVVDAARRAGVGHVVLMSVTHPQLEPLLNHQSKLAVERHLLGSRLPFTILQPMHYMQNVAVRDCVDSGRFRQPYSLDQPLSFVDLADVGAVVAAILSAPAEHRWATYELCGSDTLTGHEIAQILSEVSGTLVRAGEVPVDAVLPEGAPDYTIDGFTRLVNHYDRYGILGNPNVLRWLLGREPATFADYVRRELG</sequence>
<comment type="similarity">
    <text evidence="1">Belongs to the NmrA-type oxidoreductase family.</text>
</comment>